<comment type="caution">
    <text evidence="3">The sequence shown here is derived from an EMBL/GenBank/DDBJ whole genome shotgun (WGS) entry which is preliminary data.</text>
</comment>
<dbReference type="EMBL" id="JBBXMP010000011">
    <property type="protein sequence ID" value="KAL0069652.1"/>
    <property type="molecule type" value="Genomic_DNA"/>
</dbReference>
<protein>
    <recommendedName>
        <fullName evidence="2">Protein kinase domain-containing protein</fullName>
    </recommendedName>
</protein>
<dbReference type="PROSITE" id="PS50011">
    <property type="entry name" value="PROTEIN_KINASE_DOM"/>
    <property type="match status" value="1"/>
</dbReference>
<feature type="domain" description="Protein kinase" evidence="2">
    <location>
        <begin position="92"/>
        <end position="413"/>
    </location>
</feature>
<evidence type="ECO:0000256" key="1">
    <source>
        <dbReference type="SAM" id="MobiDB-lite"/>
    </source>
</evidence>
<feature type="compositionally biased region" description="Polar residues" evidence="1">
    <location>
        <begin position="403"/>
        <end position="413"/>
    </location>
</feature>
<dbReference type="PANTHER" id="PTHR44167">
    <property type="entry name" value="OVARIAN-SPECIFIC SERINE/THREONINE-PROTEIN KINASE LOK-RELATED"/>
    <property type="match status" value="1"/>
</dbReference>
<keyword evidence="4" id="KW-1185">Reference proteome</keyword>
<proteinExistence type="predicted"/>
<dbReference type="InterPro" id="IPR000719">
    <property type="entry name" value="Prot_kinase_dom"/>
</dbReference>
<dbReference type="Gene3D" id="1.10.510.10">
    <property type="entry name" value="Transferase(Phosphotransferase) domain 1"/>
    <property type="match status" value="1"/>
</dbReference>
<name>A0ABR3A8E8_9AGAR</name>
<evidence type="ECO:0000313" key="3">
    <source>
        <dbReference type="EMBL" id="KAL0069652.1"/>
    </source>
</evidence>
<dbReference type="Proteomes" id="UP001437256">
    <property type="component" value="Unassembled WGS sequence"/>
</dbReference>
<gene>
    <name evidence="3" type="ORF">AAF712_003310</name>
</gene>
<feature type="region of interest" description="Disordered" evidence="1">
    <location>
        <begin position="393"/>
        <end position="413"/>
    </location>
</feature>
<evidence type="ECO:0000313" key="4">
    <source>
        <dbReference type="Proteomes" id="UP001437256"/>
    </source>
</evidence>
<dbReference type="PANTHER" id="PTHR44167:SF24">
    <property type="entry name" value="SERINE_THREONINE-PROTEIN KINASE CHK2"/>
    <property type="match status" value="1"/>
</dbReference>
<dbReference type="InterPro" id="IPR011009">
    <property type="entry name" value="Kinase-like_dom_sf"/>
</dbReference>
<dbReference type="Pfam" id="PF00069">
    <property type="entry name" value="Pkinase"/>
    <property type="match status" value="1"/>
</dbReference>
<sequence length="413" mass="47408">MYTDSPEESETETLVVLLFGQKLVRIHSVKWIRVSELLTKIYNSEEYDFPPGILNLMRTYKPRHLRYRIPLDACVIHDLNNIPTDLDTIRIRELDADFGYSTESSLDPVPDDGTCLNLIVEEPLPIDQLPEQDKFRSREIILFMKRYGVEVYPRRNPRVGFGRTDDGTELWCKLTNKREVEVFRKLQDHDPASHHIVTLFLEPHLLPTGDWLITMPYSGEDLNEIVGNAPEYLAGPVMHRIAHQLCTAISFLHLQNMYHLDIKPQNLLVHVGKDCEFTVADLGWVTSGRSVACATGTYDYAPPEVRKWFELEAKRKEGDWLADQDQPPPERYSTRKADAWAIGNVIAVLLRRMLDPDEPPHVDHRHDLLKFAKWMMAKRPPMKVALERLDQIAARSGAPRTPSPTDSAVEVSS</sequence>
<accession>A0ABR3A8E8</accession>
<dbReference type="InterPro" id="IPR008271">
    <property type="entry name" value="Ser/Thr_kinase_AS"/>
</dbReference>
<organism evidence="3 4">
    <name type="scientific">Marasmius tenuissimus</name>
    <dbReference type="NCBI Taxonomy" id="585030"/>
    <lineage>
        <taxon>Eukaryota</taxon>
        <taxon>Fungi</taxon>
        <taxon>Dikarya</taxon>
        <taxon>Basidiomycota</taxon>
        <taxon>Agaricomycotina</taxon>
        <taxon>Agaricomycetes</taxon>
        <taxon>Agaricomycetidae</taxon>
        <taxon>Agaricales</taxon>
        <taxon>Marasmiineae</taxon>
        <taxon>Marasmiaceae</taxon>
        <taxon>Marasmius</taxon>
    </lineage>
</organism>
<dbReference type="SMART" id="SM00220">
    <property type="entry name" value="S_TKc"/>
    <property type="match status" value="1"/>
</dbReference>
<evidence type="ECO:0000259" key="2">
    <source>
        <dbReference type="PROSITE" id="PS50011"/>
    </source>
</evidence>
<reference evidence="3 4" key="1">
    <citation type="submission" date="2024-05" db="EMBL/GenBank/DDBJ databases">
        <title>A draft genome resource for the thread blight pathogen Marasmius tenuissimus strain MS-2.</title>
        <authorList>
            <person name="Yulfo-Soto G.E."/>
            <person name="Baruah I.K."/>
            <person name="Amoako-Attah I."/>
            <person name="Bukari Y."/>
            <person name="Meinhardt L.W."/>
            <person name="Bailey B.A."/>
            <person name="Cohen S.P."/>
        </authorList>
    </citation>
    <scope>NUCLEOTIDE SEQUENCE [LARGE SCALE GENOMIC DNA]</scope>
    <source>
        <strain evidence="3 4">MS-2</strain>
    </source>
</reference>
<dbReference type="SUPFAM" id="SSF56112">
    <property type="entry name" value="Protein kinase-like (PK-like)"/>
    <property type="match status" value="1"/>
</dbReference>
<dbReference type="PROSITE" id="PS00108">
    <property type="entry name" value="PROTEIN_KINASE_ST"/>
    <property type="match status" value="1"/>
</dbReference>